<dbReference type="CDD" id="cd01876">
    <property type="entry name" value="YihA_EngB"/>
    <property type="match status" value="1"/>
</dbReference>
<dbReference type="OrthoDB" id="9804921at2"/>
<dbReference type="Gene3D" id="3.40.50.300">
    <property type="entry name" value="P-loop containing nucleotide triphosphate hydrolases"/>
    <property type="match status" value="1"/>
</dbReference>
<comment type="similarity">
    <text evidence="2 10">Belongs to the TRAFAC class TrmE-Era-EngA-EngB-Septin-like GTPase superfamily. EngB GTPase family.</text>
</comment>
<dbReference type="GO" id="GO:0000917">
    <property type="term" value="P:division septum assembly"/>
    <property type="evidence" value="ECO:0007669"/>
    <property type="project" value="UniProtKB-KW"/>
</dbReference>
<dbReference type="PROSITE" id="PS51706">
    <property type="entry name" value="G_ENGB"/>
    <property type="match status" value="1"/>
</dbReference>
<dbReference type="Proteomes" id="UP000441717">
    <property type="component" value="Unassembled WGS sequence"/>
</dbReference>
<dbReference type="GO" id="GO:0005525">
    <property type="term" value="F:GTP binding"/>
    <property type="evidence" value="ECO:0007669"/>
    <property type="project" value="UniProtKB-UniRule"/>
</dbReference>
<sequence length="196" mass="22207">MNIVSARLIKSVASMEQCPAGGRPEIALAGRSNVGKSSLLNCLVNRRGLARTSSTPGRTQTINFYLINDRFYLVDLPGYGYARVPERVRVRWGPLIEGYLSRRPELKGVVQIVDLRHPPTEQDVQLYGWLQYHRIPVVVAATKADKLSKNQAIKQLSVVRRTLELQEEDTVIPFSAQTRQGRDELWKLIGQWVEIL</sequence>
<evidence type="ECO:0000259" key="11">
    <source>
        <dbReference type="PROSITE" id="PS51706"/>
    </source>
</evidence>
<dbReference type="InterPro" id="IPR027417">
    <property type="entry name" value="P-loop_NTPase"/>
</dbReference>
<comment type="cofactor">
    <cofactor evidence="1">
        <name>Mg(2+)</name>
        <dbReference type="ChEBI" id="CHEBI:18420"/>
    </cofactor>
</comment>
<keyword evidence="8 10" id="KW-0717">Septation</keyword>
<evidence type="ECO:0000256" key="10">
    <source>
        <dbReference type="HAMAP-Rule" id="MF_00321"/>
    </source>
</evidence>
<dbReference type="NCBIfam" id="TIGR03598">
    <property type="entry name" value="GTPase_YsxC"/>
    <property type="match status" value="1"/>
</dbReference>
<evidence type="ECO:0000313" key="13">
    <source>
        <dbReference type="Proteomes" id="UP000441717"/>
    </source>
</evidence>
<comment type="function">
    <text evidence="10">Necessary for normal cell division and for the maintenance of normal septation.</text>
</comment>
<gene>
    <name evidence="10" type="primary">engB</name>
    <name evidence="12" type="ORF">GFC01_12405</name>
</gene>
<comment type="caution">
    <text evidence="12">The sequence shown here is derived from an EMBL/GenBank/DDBJ whole genome shotgun (WGS) entry which is preliminary data.</text>
</comment>
<protein>
    <recommendedName>
        <fullName evidence="10">Probable GTP-binding protein EngB</fullName>
    </recommendedName>
</protein>
<dbReference type="SUPFAM" id="SSF52540">
    <property type="entry name" value="P-loop containing nucleoside triphosphate hydrolases"/>
    <property type="match status" value="1"/>
</dbReference>
<dbReference type="AlphaFoldDB" id="A0A6N7ISK8"/>
<feature type="domain" description="EngB-type G" evidence="11">
    <location>
        <begin position="22"/>
        <end position="195"/>
    </location>
</feature>
<dbReference type="PANTHER" id="PTHR11649">
    <property type="entry name" value="MSS1/TRME-RELATED GTP-BINDING PROTEIN"/>
    <property type="match status" value="1"/>
</dbReference>
<evidence type="ECO:0000256" key="5">
    <source>
        <dbReference type="ARBA" id="ARBA00022741"/>
    </source>
</evidence>
<dbReference type="GO" id="GO:0005829">
    <property type="term" value="C:cytosol"/>
    <property type="evidence" value="ECO:0007669"/>
    <property type="project" value="TreeGrafter"/>
</dbReference>
<dbReference type="Pfam" id="PF01926">
    <property type="entry name" value="MMR_HSR1"/>
    <property type="match status" value="1"/>
</dbReference>
<dbReference type="PANTHER" id="PTHR11649:SF13">
    <property type="entry name" value="ENGB-TYPE G DOMAIN-CONTAINING PROTEIN"/>
    <property type="match status" value="1"/>
</dbReference>
<dbReference type="InterPro" id="IPR005225">
    <property type="entry name" value="Small_GTP-bd"/>
</dbReference>
<dbReference type="InterPro" id="IPR030393">
    <property type="entry name" value="G_ENGB_dom"/>
</dbReference>
<keyword evidence="7 10" id="KW-0342">GTP-binding</keyword>
<evidence type="ECO:0000256" key="2">
    <source>
        <dbReference type="ARBA" id="ARBA00009638"/>
    </source>
</evidence>
<name>A0A6N7ISK8_9FIRM</name>
<organism evidence="12 13">
    <name type="scientific">Desulfofundulus thermobenzoicus</name>
    <dbReference type="NCBI Taxonomy" id="29376"/>
    <lineage>
        <taxon>Bacteria</taxon>
        <taxon>Bacillati</taxon>
        <taxon>Bacillota</taxon>
        <taxon>Clostridia</taxon>
        <taxon>Eubacteriales</taxon>
        <taxon>Peptococcaceae</taxon>
        <taxon>Desulfofundulus</taxon>
    </lineage>
</organism>
<evidence type="ECO:0000313" key="12">
    <source>
        <dbReference type="EMBL" id="MQL53040.1"/>
    </source>
</evidence>
<dbReference type="EMBL" id="WHYR01000036">
    <property type="protein sequence ID" value="MQL53040.1"/>
    <property type="molecule type" value="Genomic_DNA"/>
</dbReference>
<accession>A0A6N7ISK8</accession>
<dbReference type="RefSeq" id="WP_152947466.1">
    <property type="nucleotide sequence ID" value="NZ_WHYR01000036.1"/>
</dbReference>
<dbReference type="HAMAP" id="MF_00321">
    <property type="entry name" value="GTPase_EngB"/>
    <property type="match status" value="1"/>
</dbReference>
<keyword evidence="5 10" id="KW-0547">Nucleotide-binding</keyword>
<keyword evidence="13" id="KW-1185">Reference proteome</keyword>
<reference evidence="12 13" key="1">
    <citation type="submission" date="2019-10" db="EMBL/GenBank/DDBJ databases">
        <title>Comparative genomics of sulfur disproportionating microorganisms.</title>
        <authorList>
            <person name="Ward L.M."/>
            <person name="Bertran E."/>
            <person name="Johnston D."/>
        </authorList>
    </citation>
    <scope>NUCLEOTIDE SEQUENCE [LARGE SCALE GENOMIC DNA]</scope>
    <source>
        <strain evidence="12 13">DSM 14055</strain>
    </source>
</reference>
<dbReference type="InterPro" id="IPR006073">
    <property type="entry name" value="GTP-bd"/>
</dbReference>
<evidence type="ECO:0000256" key="8">
    <source>
        <dbReference type="ARBA" id="ARBA00023210"/>
    </source>
</evidence>
<evidence type="ECO:0000256" key="7">
    <source>
        <dbReference type="ARBA" id="ARBA00023134"/>
    </source>
</evidence>
<proteinExistence type="inferred from homology"/>
<keyword evidence="3 10" id="KW-0132">Cell division</keyword>
<evidence type="ECO:0000256" key="1">
    <source>
        <dbReference type="ARBA" id="ARBA00001946"/>
    </source>
</evidence>
<evidence type="ECO:0000256" key="9">
    <source>
        <dbReference type="ARBA" id="ARBA00023306"/>
    </source>
</evidence>
<keyword evidence="4" id="KW-0479">Metal-binding</keyword>
<dbReference type="NCBIfam" id="TIGR00231">
    <property type="entry name" value="small_GTP"/>
    <property type="match status" value="1"/>
</dbReference>
<dbReference type="GO" id="GO:0046872">
    <property type="term" value="F:metal ion binding"/>
    <property type="evidence" value="ECO:0007669"/>
    <property type="project" value="UniProtKB-KW"/>
</dbReference>
<keyword evidence="9 10" id="KW-0131">Cell cycle</keyword>
<keyword evidence="6" id="KW-0460">Magnesium</keyword>
<evidence type="ECO:0000256" key="6">
    <source>
        <dbReference type="ARBA" id="ARBA00022842"/>
    </source>
</evidence>
<evidence type="ECO:0000256" key="4">
    <source>
        <dbReference type="ARBA" id="ARBA00022723"/>
    </source>
</evidence>
<evidence type="ECO:0000256" key="3">
    <source>
        <dbReference type="ARBA" id="ARBA00022618"/>
    </source>
</evidence>
<dbReference type="InterPro" id="IPR019987">
    <property type="entry name" value="GTP-bd_ribosome_bio_YsxC"/>
</dbReference>
<dbReference type="FunFam" id="3.40.50.300:FF:000098">
    <property type="entry name" value="Probable GTP-binding protein EngB"/>
    <property type="match status" value="1"/>
</dbReference>